<sequence length="173" mass="19129">MDETLDRAGPDARLARISLEGEALTRLSPLLEADRAQAVADLQAENRFAPARTASGAAEPGPYALRLSIQEGRLAFDIRRIDDTPLYTLLLALGPFRRLIKDYQLLVESHIKAVEEGREARIQAIDMGRRSLHNEGAALMMQRLGGKVAIDFATARRLFTLVCVLHQRVQGLS</sequence>
<dbReference type="RefSeq" id="WP_264713834.1">
    <property type="nucleotide sequence ID" value="NZ_JAPDNT010000006.1"/>
</dbReference>
<dbReference type="EMBL" id="JAPDNT010000006">
    <property type="protein sequence ID" value="MCW3475142.1"/>
    <property type="molecule type" value="Genomic_DNA"/>
</dbReference>
<name>A0AA42CHM6_9PROT</name>
<comment type="similarity">
    <text evidence="1">Belongs to the UPF0262 family.</text>
</comment>
<keyword evidence="3" id="KW-1185">Reference proteome</keyword>
<evidence type="ECO:0000313" key="2">
    <source>
        <dbReference type="EMBL" id="MCW3475142.1"/>
    </source>
</evidence>
<protein>
    <recommendedName>
        <fullName evidence="1">UPF0262 protein OL599_11220</fullName>
    </recommendedName>
</protein>
<dbReference type="Pfam" id="PF06793">
    <property type="entry name" value="UPF0262"/>
    <property type="match status" value="1"/>
</dbReference>
<comment type="caution">
    <text evidence="2">The sequence shown here is derived from an EMBL/GenBank/DDBJ whole genome shotgun (WGS) entry which is preliminary data.</text>
</comment>
<dbReference type="AlphaFoldDB" id="A0AA42CHM6"/>
<gene>
    <name evidence="2" type="ORF">OL599_11220</name>
</gene>
<organism evidence="2 3">
    <name type="scientific">Limobrevibacterium gyesilva</name>
    <dbReference type="NCBI Taxonomy" id="2991712"/>
    <lineage>
        <taxon>Bacteria</taxon>
        <taxon>Pseudomonadati</taxon>
        <taxon>Pseudomonadota</taxon>
        <taxon>Alphaproteobacteria</taxon>
        <taxon>Acetobacterales</taxon>
        <taxon>Acetobacteraceae</taxon>
        <taxon>Limobrevibacterium</taxon>
    </lineage>
</organism>
<reference evidence="2" key="2">
    <citation type="submission" date="2022-10" db="EMBL/GenBank/DDBJ databases">
        <authorList>
            <person name="Trinh H.N."/>
        </authorList>
    </citation>
    <scope>NUCLEOTIDE SEQUENCE</scope>
    <source>
        <strain evidence="2">RN2-1</strain>
    </source>
</reference>
<evidence type="ECO:0000256" key="1">
    <source>
        <dbReference type="HAMAP-Rule" id="MF_00678"/>
    </source>
</evidence>
<dbReference type="NCBIfam" id="NF002769">
    <property type="entry name" value="PRK02853.1"/>
    <property type="match status" value="1"/>
</dbReference>
<proteinExistence type="inferred from homology"/>
<dbReference type="InterPro" id="IPR008321">
    <property type="entry name" value="UCP032146"/>
</dbReference>
<accession>A0AA42CHM6</accession>
<evidence type="ECO:0000313" key="3">
    <source>
        <dbReference type="Proteomes" id="UP001165679"/>
    </source>
</evidence>
<dbReference type="Proteomes" id="UP001165679">
    <property type="component" value="Unassembled WGS sequence"/>
</dbReference>
<reference evidence="2" key="1">
    <citation type="submission" date="2022-09" db="EMBL/GenBank/DDBJ databases">
        <title>Rhodovastum sp. nov. RN2-1 isolated from soil in Seongnam, South Korea.</title>
        <authorList>
            <person name="Le N.T."/>
        </authorList>
    </citation>
    <scope>NUCLEOTIDE SEQUENCE</scope>
    <source>
        <strain evidence="2">RN2-1</strain>
    </source>
</reference>
<dbReference type="HAMAP" id="MF_00678">
    <property type="entry name" value="UPF0262"/>
    <property type="match status" value="1"/>
</dbReference>